<feature type="region of interest" description="Disordered" evidence="1">
    <location>
        <begin position="252"/>
        <end position="276"/>
    </location>
</feature>
<sequence>MQAKVFIADRDLKGAEAFAVELNKNGRVAFASQVDVMDWEQQLSAFKHAVDEFGRIDYVYPIAGIGERAWLPNNPKAKEFVKPDLTVLDADLTGVLAVNGFVRSYGKYLPEEGITMNAVSPNVIRTNISTGAFYDSLDEQGLLTPMDGLIKAFESMLGSSDVSGEIFEVPPKGSYKIQFEMAPPVQEWHRTTDDKSYLISTSRTQLDPSFINTALGAEEMYWAKPLSPPSLQTLLDNSLTLGLYIISPALPPSRSNSSPSSPRTPSPTLNPTPDGAEELQQIGMARFITDFVSTAYLTDVYVLPAHRGGGLGKWLVACCRDVIESLPDLRRAMLMASPGAGERFYEKALGMKAIDQKDYILDDQAMSAITADAGKVTQSCA</sequence>
<dbReference type="PANTHER" id="PTHR43233:SF1">
    <property type="entry name" value="FAMILY N-ACETYLTRANSFERASE, PUTATIVE (AFU_ORTHOLOGUE AFUA_6G03350)-RELATED"/>
    <property type="match status" value="1"/>
</dbReference>
<dbReference type="SUPFAM" id="SSF55729">
    <property type="entry name" value="Acyl-CoA N-acyltransferases (Nat)"/>
    <property type="match status" value="1"/>
</dbReference>
<dbReference type="CDD" id="cd04301">
    <property type="entry name" value="NAT_SF"/>
    <property type="match status" value="1"/>
</dbReference>
<dbReference type="PROSITE" id="PS51186">
    <property type="entry name" value="GNAT"/>
    <property type="match status" value="1"/>
</dbReference>
<evidence type="ECO:0000256" key="1">
    <source>
        <dbReference type="SAM" id="MobiDB-lite"/>
    </source>
</evidence>
<dbReference type="PANTHER" id="PTHR43233">
    <property type="entry name" value="FAMILY N-ACETYLTRANSFERASE, PUTATIVE (AFU_ORTHOLOGUE AFUA_6G03350)-RELATED"/>
    <property type="match status" value="1"/>
</dbReference>
<feature type="compositionally biased region" description="Low complexity" evidence="1">
    <location>
        <begin position="252"/>
        <end position="261"/>
    </location>
</feature>
<dbReference type="Proteomes" id="UP000308768">
    <property type="component" value="Unassembled WGS sequence"/>
</dbReference>
<dbReference type="GO" id="GO:0016747">
    <property type="term" value="F:acyltransferase activity, transferring groups other than amino-acyl groups"/>
    <property type="evidence" value="ECO:0007669"/>
    <property type="project" value="InterPro"/>
</dbReference>
<dbReference type="Pfam" id="PF00106">
    <property type="entry name" value="adh_short"/>
    <property type="match status" value="1"/>
</dbReference>
<dbReference type="InterPro" id="IPR016181">
    <property type="entry name" value="Acyl_CoA_acyltransferase"/>
</dbReference>
<evidence type="ECO:0000313" key="4">
    <source>
        <dbReference type="Proteomes" id="UP000308768"/>
    </source>
</evidence>
<reference evidence="3 4" key="1">
    <citation type="submission" date="2017-03" db="EMBL/GenBank/DDBJ databases">
        <title>Genomes of endolithic fungi from Antarctica.</title>
        <authorList>
            <person name="Coleine C."/>
            <person name="Masonjones S."/>
            <person name="Stajich J.E."/>
        </authorList>
    </citation>
    <scope>NUCLEOTIDE SEQUENCE [LARGE SCALE GENOMIC DNA]</scope>
    <source>
        <strain evidence="3 4">CCFEE 5187</strain>
    </source>
</reference>
<dbReference type="EMBL" id="NAJN01000332">
    <property type="protein sequence ID" value="TKA74841.1"/>
    <property type="molecule type" value="Genomic_DNA"/>
</dbReference>
<dbReference type="InterPro" id="IPR000182">
    <property type="entry name" value="GNAT_dom"/>
</dbReference>
<protein>
    <recommendedName>
        <fullName evidence="2">N-acetyltransferase domain-containing protein</fullName>
    </recommendedName>
</protein>
<gene>
    <name evidence="3" type="ORF">B0A49_03265</name>
</gene>
<evidence type="ECO:0000313" key="3">
    <source>
        <dbReference type="EMBL" id="TKA74841.1"/>
    </source>
</evidence>
<organism evidence="3 4">
    <name type="scientific">Cryomyces minteri</name>
    <dbReference type="NCBI Taxonomy" id="331657"/>
    <lineage>
        <taxon>Eukaryota</taxon>
        <taxon>Fungi</taxon>
        <taxon>Dikarya</taxon>
        <taxon>Ascomycota</taxon>
        <taxon>Pezizomycotina</taxon>
        <taxon>Dothideomycetes</taxon>
        <taxon>Dothideomycetes incertae sedis</taxon>
        <taxon>Cryomyces</taxon>
    </lineage>
</organism>
<dbReference type="STRING" id="331657.A0A4U0XF59"/>
<dbReference type="Gene3D" id="3.40.50.720">
    <property type="entry name" value="NAD(P)-binding Rossmann-like Domain"/>
    <property type="match status" value="1"/>
</dbReference>
<accession>A0A4U0XF59</accession>
<feature type="domain" description="N-acetyltransferase" evidence="2">
    <location>
        <begin position="229"/>
        <end position="372"/>
    </location>
</feature>
<dbReference type="InterPro" id="IPR036291">
    <property type="entry name" value="NAD(P)-bd_dom_sf"/>
</dbReference>
<dbReference type="AlphaFoldDB" id="A0A4U0XF59"/>
<dbReference type="Gene3D" id="3.40.630.30">
    <property type="match status" value="1"/>
</dbReference>
<dbReference type="OrthoDB" id="10039976at2759"/>
<keyword evidence="4" id="KW-1185">Reference proteome</keyword>
<dbReference type="InterPro" id="IPR053144">
    <property type="entry name" value="Acetyltransferase_Butenolide"/>
</dbReference>
<dbReference type="Pfam" id="PF00583">
    <property type="entry name" value="Acetyltransf_1"/>
    <property type="match status" value="1"/>
</dbReference>
<dbReference type="InterPro" id="IPR002347">
    <property type="entry name" value="SDR_fam"/>
</dbReference>
<name>A0A4U0XF59_9PEZI</name>
<dbReference type="SUPFAM" id="SSF51735">
    <property type="entry name" value="NAD(P)-binding Rossmann-fold domains"/>
    <property type="match status" value="1"/>
</dbReference>
<comment type="caution">
    <text evidence="3">The sequence shown here is derived from an EMBL/GenBank/DDBJ whole genome shotgun (WGS) entry which is preliminary data.</text>
</comment>
<evidence type="ECO:0000259" key="2">
    <source>
        <dbReference type="PROSITE" id="PS51186"/>
    </source>
</evidence>
<proteinExistence type="predicted"/>